<protein>
    <submittedName>
        <fullName evidence="2">Uncharacterized protein</fullName>
    </submittedName>
</protein>
<organism evidence="2 3">
    <name type="scientific">Insolitispirillum peregrinum</name>
    <dbReference type="NCBI Taxonomy" id="80876"/>
    <lineage>
        <taxon>Bacteria</taxon>
        <taxon>Pseudomonadati</taxon>
        <taxon>Pseudomonadota</taxon>
        <taxon>Alphaproteobacteria</taxon>
        <taxon>Rhodospirillales</taxon>
        <taxon>Novispirillaceae</taxon>
        <taxon>Insolitispirillum</taxon>
    </lineage>
</organism>
<feature type="transmembrane region" description="Helical" evidence="1">
    <location>
        <begin position="38"/>
        <end position="56"/>
    </location>
</feature>
<accession>A0A1N7L1M8</accession>
<sequence>MNESAAVVLLATALVAAGTASLYLTAPRQQWLGRPLSSRHWRGIGALLWLAGWWLWGDQTRPVTALFVALMLSMLVLVAMPLLAVLREAHQARQSAPRSGGHS</sequence>
<dbReference type="RefSeq" id="WP_076399704.1">
    <property type="nucleotide sequence ID" value="NZ_FTOA01000003.1"/>
</dbReference>
<dbReference type="Proteomes" id="UP000185678">
    <property type="component" value="Unassembled WGS sequence"/>
</dbReference>
<dbReference type="AlphaFoldDB" id="A0A1N7L1M8"/>
<keyword evidence="1" id="KW-0472">Membrane</keyword>
<keyword evidence="1" id="KW-1133">Transmembrane helix</keyword>
<feature type="transmembrane region" description="Helical" evidence="1">
    <location>
        <begin position="6"/>
        <end position="26"/>
    </location>
</feature>
<feature type="transmembrane region" description="Helical" evidence="1">
    <location>
        <begin position="62"/>
        <end position="86"/>
    </location>
</feature>
<keyword evidence="3" id="KW-1185">Reference proteome</keyword>
<evidence type="ECO:0000256" key="1">
    <source>
        <dbReference type="SAM" id="Phobius"/>
    </source>
</evidence>
<keyword evidence="1" id="KW-0812">Transmembrane</keyword>
<gene>
    <name evidence="2" type="ORF">SAMN05421779_10346</name>
</gene>
<reference evidence="2 3" key="1">
    <citation type="submission" date="2017-01" db="EMBL/GenBank/DDBJ databases">
        <authorList>
            <person name="Mah S.A."/>
            <person name="Swanson W.J."/>
            <person name="Moy G.W."/>
            <person name="Vacquier V.D."/>
        </authorList>
    </citation>
    <scope>NUCLEOTIDE SEQUENCE [LARGE SCALE GENOMIC DNA]</scope>
    <source>
        <strain evidence="2 3">DSM 11589</strain>
    </source>
</reference>
<evidence type="ECO:0000313" key="2">
    <source>
        <dbReference type="EMBL" id="SIS67646.1"/>
    </source>
</evidence>
<dbReference type="EMBL" id="FTOA01000003">
    <property type="protein sequence ID" value="SIS67646.1"/>
    <property type="molecule type" value="Genomic_DNA"/>
</dbReference>
<dbReference type="STRING" id="80876.SAMN05421779_10346"/>
<evidence type="ECO:0000313" key="3">
    <source>
        <dbReference type="Proteomes" id="UP000185678"/>
    </source>
</evidence>
<proteinExistence type="predicted"/>
<name>A0A1N7L1M8_9PROT</name>